<dbReference type="InterPro" id="IPR042183">
    <property type="entry name" value="MmgE/PrpD_sf_1"/>
</dbReference>
<accession>A0A6J4U416</accession>
<sequence>MDVVRFIHDTRWNDLPAPVQHQARRCLLDTLGAAIGGRQTELSRIVHEFAAATHGGGGARLWLDGRAVSAPGAALANGMTIDALDVHDGAVAVKGHAGAAVVPAALAAGALDADRPVAGQELLTALVVGYEVALRAGVALHATARDYHTSGAWNALGCAAVVARRLGLGEHPTRHALGIAEYHGPRSPMMRCIDHPTMLKDGSGWGAMTGVAAALLAEAGFTGAPALTVDAPEVAATWADLGDRWRITEQFFKPWAVCRWAQPAIAGALALQRDHAIPPAAIERIAVTTFHQATRLAARRPVTTEEAQYSLPFPVAAALVHGRLGLAQLDGAGLADPRVLRLADRVELIDDPAHSARFPAERLARVRIETATGAVHDSGDVPAPWDAATPPSDAELTEKFRHLATESVSPARATALLDAVWGLAGAPDAGELVALLAGPGGSP</sequence>
<dbReference type="Pfam" id="PF19305">
    <property type="entry name" value="MmgE_PrpD_C"/>
    <property type="match status" value="1"/>
</dbReference>
<dbReference type="InterPro" id="IPR005656">
    <property type="entry name" value="MmgE_PrpD"/>
</dbReference>
<feature type="domain" description="MmgE/PrpD C-terminal" evidence="3">
    <location>
        <begin position="255"/>
        <end position="421"/>
    </location>
</feature>
<dbReference type="Pfam" id="PF03972">
    <property type="entry name" value="MmgE_PrpD_N"/>
    <property type="match status" value="1"/>
</dbReference>
<evidence type="ECO:0000259" key="3">
    <source>
        <dbReference type="Pfam" id="PF19305"/>
    </source>
</evidence>
<dbReference type="PANTHER" id="PTHR16943">
    <property type="entry name" value="2-METHYLCITRATE DEHYDRATASE-RELATED"/>
    <property type="match status" value="1"/>
</dbReference>
<dbReference type="InterPro" id="IPR045336">
    <property type="entry name" value="MmgE_PrpD_N"/>
</dbReference>
<evidence type="ECO:0000259" key="2">
    <source>
        <dbReference type="Pfam" id="PF03972"/>
    </source>
</evidence>
<evidence type="ECO:0000313" key="4">
    <source>
        <dbReference type="EMBL" id="CAA9540126.1"/>
    </source>
</evidence>
<dbReference type="InterPro" id="IPR045337">
    <property type="entry name" value="MmgE_PrpD_C"/>
</dbReference>
<reference evidence="4" key="1">
    <citation type="submission" date="2020-02" db="EMBL/GenBank/DDBJ databases">
        <authorList>
            <person name="Meier V. D."/>
        </authorList>
    </citation>
    <scope>NUCLEOTIDE SEQUENCE</scope>
    <source>
        <strain evidence="4">AVDCRST_MAG73</strain>
    </source>
</reference>
<evidence type="ECO:0000256" key="1">
    <source>
        <dbReference type="ARBA" id="ARBA00006174"/>
    </source>
</evidence>
<dbReference type="GO" id="GO:0016829">
    <property type="term" value="F:lyase activity"/>
    <property type="evidence" value="ECO:0007669"/>
    <property type="project" value="InterPro"/>
</dbReference>
<protein>
    <submittedName>
        <fullName evidence="4">MmgE/PrpD</fullName>
    </submittedName>
</protein>
<dbReference type="SUPFAM" id="SSF103378">
    <property type="entry name" value="2-methylcitrate dehydratase PrpD"/>
    <property type="match status" value="1"/>
</dbReference>
<feature type="domain" description="MmgE/PrpD N-terminal" evidence="2">
    <location>
        <begin position="4"/>
        <end position="228"/>
    </location>
</feature>
<dbReference type="InterPro" id="IPR042188">
    <property type="entry name" value="MmgE/PrpD_sf_2"/>
</dbReference>
<name>A0A6J4U416_9BACT</name>
<dbReference type="PANTHER" id="PTHR16943:SF8">
    <property type="entry name" value="2-METHYLCITRATE DEHYDRATASE"/>
    <property type="match status" value="1"/>
</dbReference>
<dbReference type="Gene3D" id="1.10.4100.10">
    <property type="entry name" value="2-methylcitrate dehydratase PrpD"/>
    <property type="match status" value="1"/>
</dbReference>
<organism evidence="4">
    <name type="scientific">uncultured Thermomicrobiales bacterium</name>
    <dbReference type="NCBI Taxonomy" id="1645740"/>
    <lineage>
        <taxon>Bacteria</taxon>
        <taxon>Pseudomonadati</taxon>
        <taxon>Thermomicrobiota</taxon>
        <taxon>Thermomicrobia</taxon>
        <taxon>Thermomicrobiales</taxon>
        <taxon>environmental samples</taxon>
    </lineage>
</organism>
<dbReference type="Gene3D" id="3.30.1330.120">
    <property type="entry name" value="2-methylcitrate dehydratase PrpD"/>
    <property type="match status" value="1"/>
</dbReference>
<comment type="similarity">
    <text evidence="1">Belongs to the PrpD family.</text>
</comment>
<proteinExistence type="inferred from homology"/>
<dbReference type="InterPro" id="IPR036148">
    <property type="entry name" value="MmgE/PrpD_sf"/>
</dbReference>
<gene>
    <name evidence="4" type="ORF">AVDCRST_MAG73-1846</name>
</gene>
<dbReference type="EMBL" id="CADCWE010000114">
    <property type="protein sequence ID" value="CAA9540126.1"/>
    <property type="molecule type" value="Genomic_DNA"/>
</dbReference>
<dbReference type="AlphaFoldDB" id="A0A6J4U416"/>